<dbReference type="Proteomes" id="UP000287766">
    <property type="component" value="Unassembled WGS sequence"/>
</dbReference>
<dbReference type="Gene3D" id="2.140.10.30">
    <property type="entry name" value="Dipeptidylpeptidase IV, N-terminal domain"/>
    <property type="match status" value="1"/>
</dbReference>
<dbReference type="SUPFAM" id="SSF82171">
    <property type="entry name" value="DPP6 N-terminal domain-like"/>
    <property type="match status" value="1"/>
</dbReference>
<keyword evidence="5" id="KW-1185">Reference proteome</keyword>
<dbReference type="InterPro" id="IPR001375">
    <property type="entry name" value="Peptidase_S9_cat"/>
</dbReference>
<dbReference type="PANTHER" id="PTHR11731:SF193">
    <property type="entry name" value="DIPEPTIDYL PEPTIDASE 9"/>
    <property type="match status" value="1"/>
</dbReference>
<protein>
    <submittedName>
        <fullName evidence="4">S9 family peptidase</fullName>
    </submittedName>
</protein>
<keyword evidence="1" id="KW-0732">Signal</keyword>
<dbReference type="Gene3D" id="3.40.50.1820">
    <property type="entry name" value="alpha/beta hydrolase"/>
    <property type="match status" value="1"/>
</dbReference>
<sequence length="743" mass="83961">MRFLHALVAMVATLTWSGVADADQLSIERIFSAPDLTTVAPQNIQFSPDGNLVSYLKGSLESPEIYDLWVYDVRAGQHQLLLDAETLAPDPTAMSATERARRERLRIRATGIVDYQWSPKGSHILIPLAGQLYLYALDNDAEQQITALTSAEISVTDARFSPQGNFVSYVYEHNLWSVDLTTNSAKQLTTGSSSTIQYAVAEFVAQEEMKRMTGYWWSADEQHIALTRVDLRPVSIKTRVDVYADKTELVKQRYPAAGEANAVVDLGVLQLATQNLTWLGLPERYGDGYLARVNWVGNTSQLSYQWQNRSQSELTLWSYSLADKSHQRILQESSTHWINLHDDLVFLADGKHFIWASERSGFKHLYLYRLDGQLIRQLTAGDWQVDQVASVDETAGLIYFTARRDTPIERHLYRASMTTSTPSQPTRLSERSGFHSVHFAGNARSYVDSFSSTTQPPQVALHGPTGERIAWLHENTLNEAHPLSPYLDNWSQPEFGTLNAADGQVLHYKLTKPTQFADNQRYPAVVMVYGGPRAQRVTNSWGDYFTQYLAQQGYVVFQLDNRGSGNRGRQFESGIFRQLAQLEVADQIVGAEFLRSRPYINPERIGVFGHSYGGYMALHLILRADEQFAAAVAGAPVTDWALYDTHYTERYLGTPEDNPEGYRQASVMPYATQLRKPLLIYHGMADDNVLYTHTAKLTYALQQAMLPFELMAYPGKAHGLYGKETSIHRYQLIADFFERSLKR</sequence>
<dbReference type="InterPro" id="IPR050278">
    <property type="entry name" value="Serine_Prot_S9B/DPPIV"/>
</dbReference>
<evidence type="ECO:0000256" key="1">
    <source>
        <dbReference type="SAM" id="SignalP"/>
    </source>
</evidence>
<evidence type="ECO:0000259" key="3">
    <source>
        <dbReference type="Pfam" id="PF00930"/>
    </source>
</evidence>
<dbReference type="Pfam" id="PF00326">
    <property type="entry name" value="Peptidase_S9"/>
    <property type="match status" value="1"/>
</dbReference>
<proteinExistence type="predicted"/>
<dbReference type="PANTHER" id="PTHR11731">
    <property type="entry name" value="PROTEASE FAMILY S9B,C DIPEPTIDYL-PEPTIDASE IV-RELATED"/>
    <property type="match status" value="1"/>
</dbReference>
<evidence type="ECO:0000259" key="2">
    <source>
        <dbReference type="Pfam" id="PF00326"/>
    </source>
</evidence>
<dbReference type="InterPro" id="IPR002469">
    <property type="entry name" value="Peptidase_S9B_N"/>
</dbReference>
<dbReference type="GO" id="GO:0008236">
    <property type="term" value="F:serine-type peptidase activity"/>
    <property type="evidence" value="ECO:0007669"/>
    <property type="project" value="InterPro"/>
</dbReference>
<dbReference type="AlphaFoldDB" id="A0A7Z7ETW1"/>
<reference evidence="5" key="1">
    <citation type="journal article" date="2018" name="Front. Microbiol.">
        <title>Genome-Based Analysis Reveals the Taxonomy and Diversity of the Family Idiomarinaceae.</title>
        <authorList>
            <person name="Liu Y."/>
            <person name="Lai Q."/>
            <person name="Shao Z."/>
        </authorList>
    </citation>
    <scope>NUCLEOTIDE SEQUENCE [LARGE SCALE GENOMIC DNA]</scope>
    <source>
        <strain evidence="5">KYW314</strain>
    </source>
</reference>
<feature type="domain" description="Dipeptidylpeptidase IV N-terminal" evidence="3">
    <location>
        <begin position="127"/>
        <end position="457"/>
    </location>
</feature>
<dbReference type="RefSeq" id="WP_169930218.1">
    <property type="nucleotide sequence ID" value="NZ_PIPR01000001.1"/>
</dbReference>
<comment type="caution">
    <text evidence="4">The sequence shown here is derived from an EMBL/GenBank/DDBJ whole genome shotgun (WGS) entry which is preliminary data.</text>
</comment>
<gene>
    <name evidence="4" type="ORF">CWE22_04780</name>
</gene>
<evidence type="ECO:0000313" key="4">
    <source>
        <dbReference type="EMBL" id="RUO41482.1"/>
    </source>
</evidence>
<evidence type="ECO:0000313" key="5">
    <source>
        <dbReference type="Proteomes" id="UP000287766"/>
    </source>
</evidence>
<dbReference type="Pfam" id="PF00930">
    <property type="entry name" value="DPPIV_N"/>
    <property type="match status" value="1"/>
</dbReference>
<dbReference type="InterPro" id="IPR029058">
    <property type="entry name" value="AB_hydrolase_fold"/>
</dbReference>
<dbReference type="SUPFAM" id="SSF53474">
    <property type="entry name" value="alpha/beta-Hydrolases"/>
    <property type="match status" value="1"/>
</dbReference>
<feature type="signal peptide" evidence="1">
    <location>
        <begin position="1"/>
        <end position="22"/>
    </location>
</feature>
<dbReference type="EMBL" id="PIPR01000001">
    <property type="protein sequence ID" value="RUO41482.1"/>
    <property type="molecule type" value="Genomic_DNA"/>
</dbReference>
<organism evidence="4 5">
    <name type="scientific">Pseudidiomarina aestuarii</name>
    <dbReference type="NCBI Taxonomy" id="624146"/>
    <lineage>
        <taxon>Bacteria</taxon>
        <taxon>Pseudomonadati</taxon>
        <taxon>Pseudomonadota</taxon>
        <taxon>Gammaproteobacteria</taxon>
        <taxon>Alteromonadales</taxon>
        <taxon>Idiomarinaceae</taxon>
        <taxon>Pseudidiomarina</taxon>
    </lineage>
</organism>
<feature type="domain" description="Peptidase S9 prolyl oligopeptidase catalytic" evidence="2">
    <location>
        <begin position="546"/>
        <end position="742"/>
    </location>
</feature>
<dbReference type="GO" id="GO:0008239">
    <property type="term" value="F:dipeptidyl-peptidase activity"/>
    <property type="evidence" value="ECO:0007669"/>
    <property type="project" value="TreeGrafter"/>
</dbReference>
<accession>A0A7Z7ETW1</accession>
<dbReference type="GO" id="GO:0006508">
    <property type="term" value="P:proteolysis"/>
    <property type="evidence" value="ECO:0007669"/>
    <property type="project" value="InterPro"/>
</dbReference>
<name>A0A7Z7ETW1_9GAMM</name>
<feature type="chain" id="PRO_5031219815" evidence="1">
    <location>
        <begin position="23"/>
        <end position="743"/>
    </location>
</feature>